<dbReference type="AlphaFoldDB" id="A0A220MF01"/>
<evidence type="ECO:0008006" key="3">
    <source>
        <dbReference type="Google" id="ProtNLM"/>
    </source>
</evidence>
<proteinExistence type="predicted"/>
<sequence length="114" mass="13680">MTSIILQYSRIPYDYGFPERYYLARILSLYIRMYEPHEAREDTVLFPELRNIVTASEFKKLGNLFEEIEEKRFGEKGFQRIVQQISRIEQTLGIYDLSQFTPQPYELYEAGHQN</sequence>
<evidence type="ECO:0000313" key="1">
    <source>
        <dbReference type="EMBL" id="ASJ53563.1"/>
    </source>
</evidence>
<reference evidence="1 2" key="1">
    <citation type="submission" date="2016-11" db="EMBL/GenBank/DDBJ databases">
        <authorList>
            <person name="Jaros S."/>
            <person name="Januszkiewicz K."/>
            <person name="Wedrychowicz H."/>
        </authorList>
    </citation>
    <scope>NUCLEOTIDE SEQUENCE [LARGE SCALE GENOMIC DNA]</scope>
    <source>
        <strain evidence="1 2">NF2</strain>
    </source>
</reference>
<gene>
    <name evidence="1" type="ORF">BP422_08320</name>
</gene>
<organism evidence="1 2">
    <name type="scientific">Brevibacillus formosus</name>
    <dbReference type="NCBI Taxonomy" id="54913"/>
    <lineage>
        <taxon>Bacteria</taxon>
        <taxon>Bacillati</taxon>
        <taxon>Bacillota</taxon>
        <taxon>Bacilli</taxon>
        <taxon>Bacillales</taxon>
        <taxon>Paenibacillaceae</taxon>
        <taxon>Brevibacillus</taxon>
    </lineage>
</organism>
<accession>A0A220MF01</accession>
<dbReference type="RefSeq" id="WP_157696743.1">
    <property type="nucleotide sequence ID" value="NZ_CP018145.1"/>
</dbReference>
<name>A0A220MF01_9BACL</name>
<protein>
    <recommendedName>
        <fullName evidence="3">Hemerythrin-like domain-containing protein</fullName>
    </recommendedName>
</protein>
<dbReference type="Proteomes" id="UP000197781">
    <property type="component" value="Chromosome"/>
</dbReference>
<evidence type="ECO:0000313" key="2">
    <source>
        <dbReference type="Proteomes" id="UP000197781"/>
    </source>
</evidence>
<dbReference type="EMBL" id="CP018145">
    <property type="protein sequence ID" value="ASJ53563.1"/>
    <property type="molecule type" value="Genomic_DNA"/>
</dbReference>
<dbReference type="KEGG" id="bfm:BP422_08320"/>